<evidence type="ECO:0000256" key="2">
    <source>
        <dbReference type="ARBA" id="ARBA00022729"/>
    </source>
</evidence>
<sequence>MDLPLKLEVLLLLCFSTLLFGRVQIDASVKEPESSAAGSQASPRVCPQQPQPSPSPIAISLYENQLESLGPGVFGPMALQELWLYDNKLSHVEDDTFRNLTQLRLLVLSRNQISSVSTRAFGGLEQLGEVSLHTNLLTTLQAGTFQDLPSLVNISLEHNLISSLPLGFLQGNWLKQHPSKANQTLVVCEAPLNLNGEVIALLEDENFLSFGSTEAPVLTSTEKRRKPQTPPARLSTSSPVVKTTAASESGSEEVTSGGQGEKDTVSNDNSIILIVIAVVATVIISTVIIGFVCWRKNKRGRGNIGRRNKNSVL</sequence>
<feature type="chain" id="PRO_5042186135" evidence="6">
    <location>
        <begin position="22"/>
        <end position="313"/>
    </location>
</feature>
<evidence type="ECO:0000256" key="4">
    <source>
        <dbReference type="SAM" id="MobiDB-lite"/>
    </source>
</evidence>
<evidence type="ECO:0000313" key="8">
    <source>
        <dbReference type="Proteomes" id="UP001228049"/>
    </source>
</evidence>
<evidence type="ECO:0000313" key="7">
    <source>
        <dbReference type="EMBL" id="KAK1896878.1"/>
    </source>
</evidence>
<keyword evidence="3" id="KW-0677">Repeat</keyword>
<keyword evidence="5" id="KW-0472">Membrane</keyword>
<keyword evidence="8" id="KW-1185">Reference proteome</keyword>
<protein>
    <submittedName>
        <fullName evidence="7">Leucine-rich repeat-containing protein 15</fullName>
    </submittedName>
</protein>
<dbReference type="Gene3D" id="3.80.10.10">
    <property type="entry name" value="Ribonuclease Inhibitor"/>
    <property type="match status" value="1"/>
</dbReference>
<keyword evidence="5" id="KW-1133">Transmembrane helix</keyword>
<dbReference type="GO" id="GO:0005886">
    <property type="term" value="C:plasma membrane"/>
    <property type="evidence" value="ECO:0007669"/>
    <property type="project" value="TreeGrafter"/>
</dbReference>
<keyword evidence="5" id="KW-0812">Transmembrane</keyword>
<gene>
    <name evidence="7" type="ORF">KUDE01_016419</name>
</gene>
<feature type="transmembrane region" description="Helical" evidence="5">
    <location>
        <begin position="271"/>
        <end position="294"/>
    </location>
</feature>
<evidence type="ECO:0000256" key="1">
    <source>
        <dbReference type="ARBA" id="ARBA00022614"/>
    </source>
</evidence>
<dbReference type="InterPro" id="IPR032675">
    <property type="entry name" value="LRR_dom_sf"/>
</dbReference>
<name>A0AAD9C8K8_DISEL</name>
<dbReference type="InterPro" id="IPR001611">
    <property type="entry name" value="Leu-rich_rpt"/>
</dbReference>
<dbReference type="PANTHER" id="PTHR24369:SF210">
    <property type="entry name" value="CHAOPTIN-RELATED"/>
    <property type="match status" value="1"/>
</dbReference>
<dbReference type="Proteomes" id="UP001228049">
    <property type="component" value="Unassembled WGS sequence"/>
</dbReference>
<dbReference type="PANTHER" id="PTHR24369">
    <property type="entry name" value="ANTIGEN BSP, PUTATIVE-RELATED"/>
    <property type="match status" value="1"/>
</dbReference>
<organism evidence="7 8">
    <name type="scientific">Dissostichus eleginoides</name>
    <name type="common">Patagonian toothfish</name>
    <name type="synonym">Dissostichus amissus</name>
    <dbReference type="NCBI Taxonomy" id="100907"/>
    <lineage>
        <taxon>Eukaryota</taxon>
        <taxon>Metazoa</taxon>
        <taxon>Chordata</taxon>
        <taxon>Craniata</taxon>
        <taxon>Vertebrata</taxon>
        <taxon>Euteleostomi</taxon>
        <taxon>Actinopterygii</taxon>
        <taxon>Neopterygii</taxon>
        <taxon>Teleostei</taxon>
        <taxon>Neoteleostei</taxon>
        <taxon>Acanthomorphata</taxon>
        <taxon>Eupercaria</taxon>
        <taxon>Perciformes</taxon>
        <taxon>Notothenioidei</taxon>
        <taxon>Nototheniidae</taxon>
        <taxon>Dissostichus</taxon>
    </lineage>
</organism>
<feature type="region of interest" description="Disordered" evidence="4">
    <location>
        <begin position="34"/>
        <end position="53"/>
    </location>
</feature>
<feature type="compositionally biased region" description="Low complexity" evidence="4">
    <location>
        <begin position="247"/>
        <end position="256"/>
    </location>
</feature>
<dbReference type="SMART" id="SM00369">
    <property type="entry name" value="LRR_TYP"/>
    <property type="match status" value="4"/>
</dbReference>
<accession>A0AAD9C8K8</accession>
<dbReference type="AlphaFoldDB" id="A0AAD9C8K8"/>
<keyword evidence="1" id="KW-0433">Leucine-rich repeat</keyword>
<evidence type="ECO:0000256" key="3">
    <source>
        <dbReference type="ARBA" id="ARBA00022737"/>
    </source>
</evidence>
<evidence type="ECO:0000256" key="5">
    <source>
        <dbReference type="SAM" id="Phobius"/>
    </source>
</evidence>
<comment type="caution">
    <text evidence="7">The sequence shown here is derived from an EMBL/GenBank/DDBJ whole genome shotgun (WGS) entry which is preliminary data.</text>
</comment>
<dbReference type="SUPFAM" id="SSF52058">
    <property type="entry name" value="L domain-like"/>
    <property type="match status" value="1"/>
</dbReference>
<dbReference type="Pfam" id="PF13855">
    <property type="entry name" value="LRR_8"/>
    <property type="match status" value="1"/>
</dbReference>
<evidence type="ECO:0000256" key="6">
    <source>
        <dbReference type="SAM" id="SignalP"/>
    </source>
</evidence>
<dbReference type="InterPro" id="IPR050541">
    <property type="entry name" value="LRR_TM_domain-containing"/>
</dbReference>
<dbReference type="InterPro" id="IPR003591">
    <property type="entry name" value="Leu-rich_rpt_typical-subtyp"/>
</dbReference>
<dbReference type="PROSITE" id="PS51450">
    <property type="entry name" value="LRR"/>
    <property type="match status" value="1"/>
</dbReference>
<reference evidence="7" key="1">
    <citation type="submission" date="2023-04" db="EMBL/GenBank/DDBJ databases">
        <title>Chromosome-level genome of Chaenocephalus aceratus.</title>
        <authorList>
            <person name="Park H."/>
        </authorList>
    </citation>
    <scope>NUCLEOTIDE SEQUENCE</scope>
    <source>
        <strain evidence="7">DE</strain>
        <tissue evidence="7">Muscle</tissue>
    </source>
</reference>
<feature type="signal peptide" evidence="6">
    <location>
        <begin position="1"/>
        <end position="21"/>
    </location>
</feature>
<feature type="compositionally biased region" description="Polar residues" evidence="4">
    <location>
        <begin position="234"/>
        <end position="246"/>
    </location>
</feature>
<keyword evidence="2 6" id="KW-0732">Signal</keyword>
<feature type="region of interest" description="Disordered" evidence="4">
    <location>
        <begin position="218"/>
        <end position="262"/>
    </location>
</feature>
<dbReference type="EMBL" id="JASDAP010000009">
    <property type="protein sequence ID" value="KAK1896878.1"/>
    <property type="molecule type" value="Genomic_DNA"/>
</dbReference>
<proteinExistence type="predicted"/>